<comment type="caution">
    <text evidence="7">The sequence shown here is derived from an EMBL/GenBank/DDBJ whole genome shotgun (WGS) entry which is preliminary data.</text>
</comment>
<dbReference type="Gene3D" id="3.40.50.300">
    <property type="entry name" value="P-loop containing nucleotide triphosphate hydrolases"/>
    <property type="match status" value="1"/>
</dbReference>
<proteinExistence type="inferred from homology"/>
<accession>A0ABV4Q596</accession>
<dbReference type="RefSeq" id="WP_371947671.1">
    <property type="nucleotide sequence ID" value="NZ_JAXCEI010000002.1"/>
</dbReference>
<evidence type="ECO:0000313" key="8">
    <source>
        <dbReference type="Proteomes" id="UP001569963"/>
    </source>
</evidence>
<dbReference type="GO" id="GO:0005524">
    <property type="term" value="F:ATP binding"/>
    <property type="evidence" value="ECO:0007669"/>
    <property type="project" value="UniProtKB-KW"/>
</dbReference>
<dbReference type="Pfam" id="PF00005">
    <property type="entry name" value="ABC_tran"/>
    <property type="match status" value="1"/>
</dbReference>
<dbReference type="InterPro" id="IPR027417">
    <property type="entry name" value="P-loop_NTPase"/>
</dbReference>
<evidence type="ECO:0000256" key="2">
    <source>
        <dbReference type="ARBA" id="ARBA00022448"/>
    </source>
</evidence>
<comment type="similarity">
    <text evidence="5">Belongs to the ABC transporter superfamily. Drug exporter-1 (DrugE1) (TC 3.A.1.105) family.</text>
</comment>
<feature type="domain" description="ABC transporter" evidence="6">
    <location>
        <begin position="8"/>
        <end position="239"/>
    </location>
</feature>
<dbReference type="PROSITE" id="PS50893">
    <property type="entry name" value="ABC_TRANSPORTER_2"/>
    <property type="match status" value="1"/>
</dbReference>
<reference evidence="7 8" key="1">
    <citation type="submission" date="2023-11" db="EMBL/GenBank/DDBJ databases">
        <title>Actinomadura monticuli sp. nov., isolated from volcanic ash.</title>
        <authorList>
            <person name="Lee S.D."/>
            <person name="Yang H."/>
            <person name="Kim I.S."/>
        </authorList>
    </citation>
    <scope>NUCLEOTIDE SEQUENCE [LARGE SCALE GENOMIC DNA]</scope>
    <source>
        <strain evidence="7 8">DLS-62</strain>
    </source>
</reference>
<keyword evidence="3" id="KW-0547">Nucleotide-binding</keyword>
<dbReference type="Pfam" id="PF13732">
    <property type="entry name" value="DrrA1-3_C"/>
    <property type="match status" value="1"/>
</dbReference>
<dbReference type="InterPro" id="IPR003439">
    <property type="entry name" value="ABC_transporter-like_ATP-bd"/>
</dbReference>
<dbReference type="InterPro" id="IPR005894">
    <property type="entry name" value="DrrA"/>
</dbReference>
<dbReference type="InterPro" id="IPR025302">
    <property type="entry name" value="DrrA1/2-like_C"/>
</dbReference>
<dbReference type="Proteomes" id="UP001569963">
    <property type="component" value="Unassembled WGS sequence"/>
</dbReference>
<evidence type="ECO:0000256" key="1">
    <source>
        <dbReference type="ARBA" id="ARBA00004413"/>
    </source>
</evidence>
<keyword evidence="8" id="KW-1185">Reference proteome</keyword>
<evidence type="ECO:0000256" key="5">
    <source>
        <dbReference type="ARBA" id="ARBA00049985"/>
    </source>
</evidence>
<dbReference type="PROSITE" id="PS00211">
    <property type="entry name" value="ABC_TRANSPORTER_1"/>
    <property type="match status" value="1"/>
</dbReference>
<keyword evidence="4 7" id="KW-0067">ATP-binding</keyword>
<protein>
    <submittedName>
        <fullName evidence="7">ATP-binding cassette domain-containing protein</fullName>
    </submittedName>
</protein>
<dbReference type="NCBIfam" id="TIGR01188">
    <property type="entry name" value="drrA"/>
    <property type="match status" value="1"/>
</dbReference>
<dbReference type="SMART" id="SM00382">
    <property type="entry name" value="AAA"/>
    <property type="match status" value="1"/>
</dbReference>
<evidence type="ECO:0000259" key="6">
    <source>
        <dbReference type="PROSITE" id="PS50893"/>
    </source>
</evidence>
<dbReference type="PANTHER" id="PTHR43582">
    <property type="entry name" value="LINEARMYCIN RESISTANCE ATP-BINDING PROTEIN LNRL"/>
    <property type="match status" value="1"/>
</dbReference>
<comment type="subcellular location">
    <subcellularLocation>
        <location evidence="1">Cell membrane</location>
        <topology evidence="1">Peripheral membrane protein</topology>
        <orientation evidence="1">Cytoplasmic side</orientation>
    </subcellularLocation>
</comment>
<dbReference type="PANTHER" id="PTHR43582:SF5">
    <property type="entry name" value="ABC TRANSPORTER"/>
    <property type="match status" value="1"/>
</dbReference>
<keyword evidence="2" id="KW-0813">Transport</keyword>
<dbReference type="SUPFAM" id="SSF52540">
    <property type="entry name" value="P-loop containing nucleoside triphosphate hydrolases"/>
    <property type="match status" value="1"/>
</dbReference>
<sequence length="324" mass="33866">MSGDTLAIEVSDLTKTYPNGVRAVNGVTFSVPSGTVFGLLGPNGAGKSTTIKVLTTLTRPDSGTARVAGFDVLSDAAQVRRHIGCVAQNSGVDPAATGRENLVLQGQLYGLGGGALRARVDGLLERFGLTEVAGRLVKTYSGGMRRKLDVAMGLVQEPRVLFLDEPTTGLDPEARAELWKEITGMAASGITVVLTTHYLEEADELADTLAILDEGKVVAYGTPESLKKALHGDSVQILLNEPPEEAAVRTALSNVVGAHDVVVHGREVGARVDAGADSAPALLSALEGAGLRVASVTLSAPTLDEVYLRHAGRTFRSVQEGHIR</sequence>
<organism evidence="7 8">
    <name type="scientific">Actinomadura monticuli</name>
    <dbReference type="NCBI Taxonomy" id="3097367"/>
    <lineage>
        <taxon>Bacteria</taxon>
        <taxon>Bacillati</taxon>
        <taxon>Actinomycetota</taxon>
        <taxon>Actinomycetes</taxon>
        <taxon>Streptosporangiales</taxon>
        <taxon>Thermomonosporaceae</taxon>
        <taxon>Actinomadura</taxon>
    </lineage>
</organism>
<dbReference type="EMBL" id="JAXCEI010000002">
    <property type="protein sequence ID" value="MFA1538331.1"/>
    <property type="molecule type" value="Genomic_DNA"/>
</dbReference>
<gene>
    <name evidence="7" type="ORF">SM611_05260</name>
</gene>
<dbReference type="InterPro" id="IPR017871">
    <property type="entry name" value="ABC_transporter-like_CS"/>
</dbReference>
<evidence type="ECO:0000256" key="3">
    <source>
        <dbReference type="ARBA" id="ARBA00022741"/>
    </source>
</evidence>
<dbReference type="InterPro" id="IPR003593">
    <property type="entry name" value="AAA+_ATPase"/>
</dbReference>
<name>A0ABV4Q596_9ACTN</name>
<evidence type="ECO:0000256" key="4">
    <source>
        <dbReference type="ARBA" id="ARBA00022840"/>
    </source>
</evidence>
<evidence type="ECO:0000313" key="7">
    <source>
        <dbReference type="EMBL" id="MFA1538331.1"/>
    </source>
</evidence>